<name>A0A8S5MLZ8_9CAUD</name>
<reference evidence="1" key="1">
    <citation type="journal article" date="2021" name="Proc. Natl. Acad. Sci. U.S.A.">
        <title>A Catalog of Tens of Thousands of Viruses from Human Metagenomes Reveals Hidden Associations with Chronic Diseases.</title>
        <authorList>
            <person name="Tisza M.J."/>
            <person name="Buck C.B."/>
        </authorList>
    </citation>
    <scope>NUCLEOTIDE SEQUENCE</scope>
    <source>
        <strain evidence="1">Ct3Pt8</strain>
    </source>
</reference>
<evidence type="ECO:0000313" key="1">
    <source>
        <dbReference type="EMBL" id="DAD83397.1"/>
    </source>
</evidence>
<proteinExistence type="predicted"/>
<protein>
    <submittedName>
        <fullName evidence="1">Uncharacterized protein</fullName>
    </submittedName>
</protein>
<organism evidence="1">
    <name type="scientific">Myoviridae sp. ct3Pt8</name>
    <dbReference type="NCBI Taxonomy" id="2826608"/>
    <lineage>
        <taxon>Viruses</taxon>
        <taxon>Duplodnaviria</taxon>
        <taxon>Heunggongvirae</taxon>
        <taxon>Uroviricota</taxon>
        <taxon>Caudoviricetes</taxon>
    </lineage>
</organism>
<sequence length="107" mass="12800">MKLHEGDFFLVTSPYLREKATIVSIEKTKEGTIYLLDNQVKMTDNLKPLNSRVNIEPWDEEKYAYLIAKSQILQVLSDLSRNWQNWDEETQMKFHHKLLKLKEKFLD</sequence>
<accession>A0A8S5MLZ8</accession>
<dbReference type="EMBL" id="BK014935">
    <property type="protein sequence ID" value="DAD83397.1"/>
    <property type="molecule type" value="Genomic_DNA"/>
</dbReference>